<dbReference type="Gene3D" id="3.60.40.10">
    <property type="entry name" value="PPM-type phosphatase domain"/>
    <property type="match status" value="1"/>
</dbReference>
<dbReference type="InterPro" id="IPR015655">
    <property type="entry name" value="PP2C"/>
</dbReference>
<dbReference type="SUPFAM" id="SSF81606">
    <property type="entry name" value="PP2C-like"/>
    <property type="match status" value="1"/>
</dbReference>
<feature type="domain" description="PPM-type phosphatase" evidence="3">
    <location>
        <begin position="164"/>
        <end position="747"/>
    </location>
</feature>
<dbReference type="CDD" id="cd00143">
    <property type="entry name" value="PP2Cc"/>
    <property type="match status" value="1"/>
</dbReference>
<gene>
    <name evidence="5 6" type="primary">LOC110983443</name>
</gene>
<dbReference type="InterPro" id="IPR036457">
    <property type="entry name" value="PPM-type-like_dom_sf"/>
</dbReference>
<sequence>MSSDTSSVSEHQGRITEAQLRSRNFQPRVSTPDTDITECPQQPDITLFCDKCGSFILLRLLQEHRKYHSALAVLEYRDAQSQPESAAALLKRRQAVLAKQSRRAAREDRPVSMSAMQQINGAYELLKSYLEDTYEDLIQTREMIYPECRGLALTCSARCARALGICSHDNQRWKRSMEDTRVFQDYFGNDENKCFFAIYDGHNGRFAADIAANDLHHFLLREMTKFDPATACTCTLNLAEHNDLIGYQLDRPRPVIRKDSVRHILHQESHNIIQQIMHTCKENVSKLEVKNGDQPSRKEPKSKLPNRRENDPFAEKVELAFRNSYQFLDYILSYGIDEQSRVRWSGCSALTCVIQRTGDLDEEDEQDENEMGNGRDKHVETDDEAQVKELGVLYVANAGNSHAVLCQNGKAVRLTRKHTPQSSHERARVLRAGCAVKDGANGGRVNGVLDTTRGLGNHGDPLLKTAVLAEPHTVSVTIDSQSEFLILASHGVWEVLSEQEAVSLVKQLMPGQEVFPRQPLPTDDPLRDLYGIEGLNLAPSLGGDNQGADQDKDSRDSALEKDHPEPSNDINSEDASYAPPAQTSEPGKEMRQVDETNSVRDAPISQTIPCVVQPKSASASPAADSTSNGNHSPKLQERYLLSPRQTREAPSAGKVTNDDDNISDQTDFESMISALMENDDGNEADVETLTELHTIYAQSRLQEAEEQGSRTEHEMYRNLAQQMSERLVQSALLAGSRDNITVMVILLPGCKY</sequence>
<dbReference type="PANTHER" id="PTHR13832:SF837">
    <property type="entry name" value="PROTEIN PHOSPHATASE 2C-LIKE DOMAIN-CONTAINING PROTEIN 1"/>
    <property type="match status" value="1"/>
</dbReference>
<dbReference type="Proteomes" id="UP000694845">
    <property type="component" value="Unplaced"/>
</dbReference>
<organism evidence="4 5">
    <name type="scientific">Acanthaster planci</name>
    <name type="common">Crown-of-thorns starfish</name>
    <dbReference type="NCBI Taxonomy" id="133434"/>
    <lineage>
        <taxon>Eukaryota</taxon>
        <taxon>Metazoa</taxon>
        <taxon>Echinodermata</taxon>
        <taxon>Eleutherozoa</taxon>
        <taxon>Asterozoa</taxon>
        <taxon>Asteroidea</taxon>
        <taxon>Valvatacea</taxon>
        <taxon>Valvatida</taxon>
        <taxon>Acanthasteridae</taxon>
        <taxon>Acanthaster</taxon>
    </lineage>
</organism>
<reference evidence="5 6" key="1">
    <citation type="submission" date="2025-04" db="UniProtKB">
        <authorList>
            <consortium name="RefSeq"/>
        </authorList>
    </citation>
    <scope>IDENTIFICATION</scope>
</reference>
<accession>A0A8B7Z4X3</accession>
<evidence type="ECO:0000256" key="1">
    <source>
        <dbReference type="ARBA" id="ARBA00006702"/>
    </source>
</evidence>
<feature type="compositionally biased region" description="Basic and acidic residues" evidence="2">
    <location>
        <begin position="549"/>
        <end position="566"/>
    </location>
</feature>
<feature type="compositionally biased region" description="Polar residues" evidence="2">
    <location>
        <begin position="1"/>
        <end position="10"/>
    </location>
</feature>
<protein>
    <submittedName>
        <fullName evidence="5 6">Protein phosphatase 2C-like domain-containing protein 1</fullName>
    </submittedName>
</protein>
<dbReference type="PROSITE" id="PS51746">
    <property type="entry name" value="PPM_2"/>
    <property type="match status" value="1"/>
</dbReference>
<dbReference type="RefSeq" id="XP_022098392.1">
    <property type="nucleotide sequence ID" value="XM_022242700.1"/>
</dbReference>
<evidence type="ECO:0000313" key="6">
    <source>
        <dbReference type="RefSeq" id="XP_022098392.1"/>
    </source>
</evidence>
<feature type="compositionally biased region" description="Polar residues" evidence="2">
    <location>
        <begin position="19"/>
        <end position="36"/>
    </location>
</feature>
<dbReference type="AlphaFoldDB" id="A0A8B7Z4X3"/>
<dbReference type="GeneID" id="110983443"/>
<evidence type="ECO:0000259" key="3">
    <source>
        <dbReference type="PROSITE" id="PS51746"/>
    </source>
</evidence>
<dbReference type="OrthoDB" id="343114at2759"/>
<feature type="region of interest" description="Disordered" evidence="2">
    <location>
        <begin position="287"/>
        <end position="310"/>
    </location>
</feature>
<evidence type="ECO:0000313" key="4">
    <source>
        <dbReference type="Proteomes" id="UP000694845"/>
    </source>
</evidence>
<dbReference type="OMA" id="TVIKENY"/>
<dbReference type="Pfam" id="PF00481">
    <property type="entry name" value="PP2C"/>
    <property type="match status" value="2"/>
</dbReference>
<name>A0A8B7Z4X3_ACAPL</name>
<feature type="compositionally biased region" description="Low complexity" evidence="2">
    <location>
        <begin position="616"/>
        <end position="627"/>
    </location>
</feature>
<proteinExistence type="inferred from homology"/>
<feature type="region of interest" description="Disordered" evidence="2">
    <location>
        <begin position="537"/>
        <end position="663"/>
    </location>
</feature>
<feature type="compositionally biased region" description="Basic and acidic residues" evidence="2">
    <location>
        <begin position="586"/>
        <end position="598"/>
    </location>
</feature>
<dbReference type="PANTHER" id="PTHR13832">
    <property type="entry name" value="PROTEIN PHOSPHATASE 2C"/>
    <property type="match status" value="1"/>
</dbReference>
<feature type="region of interest" description="Disordered" evidence="2">
    <location>
        <begin position="1"/>
        <end position="36"/>
    </location>
</feature>
<dbReference type="RefSeq" id="XP_022098391.1">
    <property type="nucleotide sequence ID" value="XM_022242699.1"/>
</dbReference>
<dbReference type="GO" id="GO:0004722">
    <property type="term" value="F:protein serine/threonine phosphatase activity"/>
    <property type="evidence" value="ECO:0007669"/>
    <property type="project" value="InterPro"/>
</dbReference>
<evidence type="ECO:0000313" key="5">
    <source>
        <dbReference type="RefSeq" id="XP_022098391.1"/>
    </source>
</evidence>
<comment type="similarity">
    <text evidence="1">Belongs to the PP2C family.</text>
</comment>
<evidence type="ECO:0000256" key="2">
    <source>
        <dbReference type="SAM" id="MobiDB-lite"/>
    </source>
</evidence>
<keyword evidence="4" id="KW-1185">Reference proteome</keyword>
<dbReference type="KEGG" id="aplc:110983443"/>
<dbReference type="InterPro" id="IPR001932">
    <property type="entry name" value="PPM-type_phosphatase-like_dom"/>
</dbReference>
<dbReference type="SMART" id="SM00332">
    <property type="entry name" value="PP2Cc"/>
    <property type="match status" value="1"/>
</dbReference>